<reference evidence="2" key="1">
    <citation type="journal article" date="2003" name="Nat. Biotechnol.">
        <title>The genome sequence of the entomopathogenic bacterium Photorhabdus luminescens.</title>
        <authorList>
            <person name="Duchaud E."/>
            <person name="Rusniok C."/>
            <person name="Frangeul L."/>
            <person name="Buchrieser C."/>
            <person name="Givaudan A."/>
            <person name="Taourit S."/>
            <person name="Bocs S."/>
            <person name="Boursaux-Eude C."/>
            <person name="Chandler M."/>
            <person name="Charles J.-F."/>
            <person name="Dassa E."/>
            <person name="Derose R."/>
            <person name="Derzelle S."/>
            <person name="Freyssinet G."/>
            <person name="Gaudriault S."/>
            <person name="Medigue C."/>
            <person name="Lanois A."/>
            <person name="Powell K."/>
            <person name="Siguier P."/>
            <person name="Vincent R."/>
            <person name="Wingate V."/>
            <person name="Zouine M."/>
            <person name="Glaser P."/>
            <person name="Boemare N."/>
            <person name="Danchin A."/>
            <person name="Kunst F."/>
        </authorList>
    </citation>
    <scope>NUCLEOTIDE SEQUENCE [LARGE SCALE GENOMIC DNA]</scope>
    <source>
        <strain evidence="2">DSM 15139 / CIP 105565 / TT01</strain>
    </source>
</reference>
<proteinExistence type="predicted"/>
<dbReference type="KEGG" id="plu:plu1026"/>
<dbReference type="HOGENOM" id="CLU_194559_0_0_6"/>
<dbReference type="AlphaFoldDB" id="Q7N7T1"/>
<evidence type="ECO:0000313" key="2">
    <source>
        <dbReference type="Proteomes" id="UP000002514"/>
    </source>
</evidence>
<dbReference type="STRING" id="243265.plu1026"/>
<dbReference type="EMBL" id="BX571862">
    <property type="protein sequence ID" value="CAE13321.1"/>
    <property type="molecule type" value="Genomic_DNA"/>
</dbReference>
<accession>Q7N7T1</accession>
<organism evidence="1 2">
    <name type="scientific">Photorhabdus laumondii subsp. laumondii (strain DSM 15139 / CIP 105565 / TT01)</name>
    <name type="common">Photorhabdus luminescens subsp. laumondii</name>
    <dbReference type="NCBI Taxonomy" id="243265"/>
    <lineage>
        <taxon>Bacteria</taxon>
        <taxon>Pseudomonadati</taxon>
        <taxon>Pseudomonadota</taxon>
        <taxon>Gammaproteobacteria</taxon>
        <taxon>Enterobacterales</taxon>
        <taxon>Morganellaceae</taxon>
        <taxon>Photorhabdus</taxon>
    </lineage>
</organism>
<gene>
    <name evidence="1" type="ordered locus">plu1026</name>
</gene>
<dbReference type="Proteomes" id="UP000002514">
    <property type="component" value="Chromosome"/>
</dbReference>
<evidence type="ECO:0000313" key="1">
    <source>
        <dbReference type="EMBL" id="CAE13321.1"/>
    </source>
</evidence>
<sequence length="82" mass="9461">MTGVISRQGITPVFIFGALPMKKIKTKTFPKTVRKNKAAHRHGRRFRPDLYRVMTGRIIAAFGKRKRSDVQATKLWRPAVRL</sequence>
<protein>
    <submittedName>
        <fullName evidence="1">Photorhabdus luminescens subsp. laumondii TTO1 complete genome segment 4/17</fullName>
    </submittedName>
</protein>
<keyword evidence="2" id="KW-1185">Reference proteome</keyword>
<name>Q7N7T1_PHOLL</name>